<dbReference type="Proteomes" id="UP000483820">
    <property type="component" value="Chromosome I"/>
</dbReference>
<comment type="caution">
    <text evidence="9">The sequence shown here is derived from an EMBL/GenBank/DDBJ whole genome shotgun (WGS) entry which is preliminary data.</text>
</comment>
<dbReference type="RefSeq" id="XP_003095069.2">
    <property type="nucleotide sequence ID" value="XM_003095021.2"/>
</dbReference>
<dbReference type="InterPro" id="IPR001699">
    <property type="entry name" value="TF_T-box"/>
</dbReference>
<dbReference type="CTD" id="9802368"/>
<dbReference type="PROSITE" id="PS50252">
    <property type="entry name" value="TBOX_3"/>
    <property type="match status" value="1"/>
</dbReference>
<dbReference type="GO" id="GO:0045893">
    <property type="term" value="P:positive regulation of DNA-templated transcription"/>
    <property type="evidence" value="ECO:0007669"/>
    <property type="project" value="InterPro"/>
</dbReference>
<dbReference type="SUPFAM" id="SSF49417">
    <property type="entry name" value="p53-like transcription factors"/>
    <property type="match status" value="1"/>
</dbReference>
<dbReference type="GO" id="GO:0000981">
    <property type="term" value="F:DNA-binding transcription factor activity, RNA polymerase II-specific"/>
    <property type="evidence" value="ECO:0007669"/>
    <property type="project" value="TreeGrafter"/>
</dbReference>
<sequence length="327" mass="38095">MTTTATSTVSGISVSLSNQEQWEKFYPHTEMVVTRKSGRLLFPQLKYILKGLDEETEYSVFLHFERMDDWKYKFLSRGWDKWTEGDKKLSIDMKQHKDEWKCGRDWMKDPLSFDYIKITNNPEAKKENSVLLQSMHRYLPVISIQKKGNTEKEEFRLGITEFMAVTTYQNNSIASLKVELNQHASGFRQDGGHNNKKRGIKRPAEAPPLYSPPHAARPVTLLTVPPTVPRTVQLQYPSARPVPQWIQPLPPIESITLSRPENKENQMKQPVYPVVTSNMVPWSQTLNYPQFMDLNSINNEVSWEMSNGMEQWEKGVENVMIPHYWFN</sequence>
<dbReference type="PRINTS" id="PR00937">
    <property type="entry name" value="TBOX"/>
</dbReference>
<evidence type="ECO:0000256" key="7">
    <source>
        <dbReference type="SAM" id="MobiDB-lite"/>
    </source>
</evidence>
<dbReference type="SMART" id="SM00425">
    <property type="entry name" value="TBOX"/>
    <property type="match status" value="1"/>
</dbReference>
<dbReference type="GO" id="GO:0000785">
    <property type="term" value="C:chromatin"/>
    <property type="evidence" value="ECO:0007669"/>
    <property type="project" value="TreeGrafter"/>
</dbReference>
<evidence type="ECO:0000256" key="3">
    <source>
        <dbReference type="ARBA" id="ARBA00023125"/>
    </source>
</evidence>
<proteinExistence type="predicted"/>
<dbReference type="GO" id="GO:0000978">
    <property type="term" value="F:RNA polymerase II cis-regulatory region sequence-specific DNA binding"/>
    <property type="evidence" value="ECO:0007669"/>
    <property type="project" value="InterPro"/>
</dbReference>
<dbReference type="FunFam" id="2.60.40.820:FF:000013">
    <property type="entry name" value="T-box transcription factor tbx-9"/>
    <property type="match status" value="1"/>
</dbReference>
<comment type="caution">
    <text evidence="6">Lacks conserved residue(s) required for the propagation of feature annotation.</text>
</comment>
<dbReference type="InterPro" id="IPR036960">
    <property type="entry name" value="T-box_sf"/>
</dbReference>
<comment type="subcellular location">
    <subcellularLocation>
        <location evidence="1 6">Nucleus</location>
    </subcellularLocation>
</comment>
<evidence type="ECO:0000313" key="9">
    <source>
        <dbReference type="EMBL" id="KAF1771130.1"/>
    </source>
</evidence>
<dbReference type="GO" id="GO:0001708">
    <property type="term" value="P:cell fate specification"/>
    <property type="evidence" value="ECO:0007669"/>
    <property type="project" value="TreeGrafter"/>
</dbReference>
<dbReference type="GO" id="GO:0005634">
    <property type="term" value="C:nucleus"/>
    <property type="evidence" value="ECO:0007669"/>
    <property type="project" value="UniProtKB-SubCell"/>
</dbReference>
<dbReference type="KEGG" id="crq:GCK72_002955"/>
<dbReference type="EMBL" id="WUAV01000001">
    <property type="protein sequence ID" value="KAF1771130.1"/>
    <property type="molecule type" value="Genomic_DNA"/>
</dbReference>
<dbReference type="Pfam" id="PF00907">
    <property type="entry name" value="T-box"/>
    <property type="match status" value="1"/>
</dbReference>
<evidence type="ECO:0000259" key="8">
    <source>
        <dbReference type="PROSITE" id="PS50252"/>
    </source>
</evidence>
<keyword evidence="4" id="KW-0804">Transcription</keyword>
<evidence type="ECO:0000256" key="5">
    <source>
        <dbReference type="ARBA" id="ARBA00023242"/>
    </source>
</evidence>
<evidence type="ECO:0000313" key="10">
    <source>
        <dbReference type="Proteomes" id="UP000483820"/>
    </source>
</evidence>
<organism evidence="9 10">
    <name type="scientific">Caenorhabditis remanei</name>
    <name type="common">Caenorhabditis vulgaris</name>
    <dbReference type="NCBI Taxonomy" id="31234"/>
    <lineage>
        <taxon>Eukaryota</taxon>
        <taxon>Metazoa</taxon>
        <taxon>Ecdysozoa</taxon>
        <taxon>Nematoda</taxon>
        <taxon>Chromadorea</taxon>
        <taxon>Rhabditida</taxon>
        <taxon>Rhabditina</taxon>
        <taxon>Rhabditomorpha</taxon>
        <taxon>Rhabditoidea</taxon>
        <taxon>Rhabditidae</taxon>
        <taxon>Peloderinae</taxon>
        <taxon>Caenorhabditis</taxon>
    </lineage>
</organism>
<dbReference type="PANTHER" id="PTHR11267:SF189">
    <property type="entry name" value="T-BOX PROTEIN 31-RELATED"/>
    <property type="match status" value="1"/>
</dbReference>
<name>A0A6A5HSG5_CAERE</name>
<dbReference type="PANTHER" id="PTHR11267">
    <property type="entry name" value="T-BOX PROTEIN-RELATED"/>
    <property type="match status" value="1"/>
</dbReference>
<keyword evidence="5 6" id="KW-0539">Nucleus</keyword>
<dbReference type="CDD" id="cd00182">
    <property type="entry name" value="T-box"/>
    <property type="match status" value="1"/>
</dbReference>
<reference evidence="9 10" key="1">
    <citation type="submission" date="2019-12" db="EMBL/GenBank/DDBJ databases">
        <title>Chromosome-level assembly of the Caenorhabditis remanei genome.</title>
        <authorList>
            <person name="Teterina A.A."/>
            <person name="Willis J.H."/>
            <person name="Phillips P.C."/>
        </authorList>
    </citation>
    <scope>NUCLEOTIDE SEQUENCE [LARGE SCALE GENOMIC DNA]</scope>
    <source>
        <strain evidence="9 10">PX506</strain>
        <tissue evidence="9">Whole organism</tissue>
    </source>
</reference>
<keyword evidence="2" id="KW-0805">Transcription regulation</keyword>
<gene>
    <name evidence="9" type="ORF">GCK72_002955</name>
</gene>
<dbReference type="InterPro" id="IPR046360">
    <property type="entry name" value="T-box_DNA-bd"/>
</dbReference>
<evidence type="ECO:0000256" key="2">
    <source>
        <dbReference type="ARBA" id="ARBA00023015"/>
    </source>
</evidence>
<dbReference type="AlphaFoldDB" id="A0A6A5HSG5"/>
<evidence type="ECO:0000256" key="6">
    <source>
        <dbReference type="PROSITE-ProRule" id="PRU00201"/>
    </source>
</evidence>
<dbReference type="GeneID" id="9802368"/>
<dbReference type="InterPro" id="IPR008967">
    <property type="entry name" value="p53-like_TF_DNA-bd_sf"/>
</dbReference>
<accession>A0A6A5HSG5</accession>
<feature type="domain" description="T-box" evidence="8">
    <location>
        <begin position="16"/>
        <end position="189"/>
    </location>
</feature>
<evidence type="ECO:0000256" key="1">
    <source>
        <dbReference type="ARBA" id="ARBA00004123"/>
    </source>
</evidence>
<feature type="region of interest" description="Disordered" evidence="7">
    <location>
        <begin position="185"/>
        <end position="214"/>
    </location>
</feature>
<keyword evidence="3 6" id="KW-0238">DNA-binding</keyword>
<dbReference type="Gene3D" id="2.60.40.820">
    <property type="entry name" value="Transcription factor, T-box"/>
    <property type="match status" value="1"/>
</dbReference>
<evidence type="ECO:0000256" key="4">
    <source>
        <dbReference type="ARBA" id="ARBA00023163"/>
    </source>
</evidence>
<protein>
    <recommendedName>
        <fullName evidence="8">T-box domain-containing protein</fullName>
    </recommendedName>
</protein>